<protein>
    <recommendedName>
        <fullName evidence="3">HIRAN domain-containing protein</fullName>
    </recommendedName>
</protein>
<evidence type="ECO:0000313" key="1">
    <source>
        <dbReference type="EMBL" id="MDJ1128874.1"/>
    </source>
</evidence>
<comment type="caution">
    <text evidence="1">The sequence shown here is derived from an EMBL/GenBank/DDBJ whole genome shotgun (WGS) entry which is preliminary data.</text>
</comment>
<sequence>MDPKDIDLSGSNLASVFVLNGQPLEGIAAGERFNLVAEPLTEQARARLKAAEKPFDERRPVYALYYQHQLVGFTSSLEAPVRELLKMGYHVSIDAERTEAPLHGYEGVTLHMPGEEPLENWAVLARYGVAAAPGSQVLVANLNLTGDDVQLPNGPVTVRVGELDGDYVPVAIEAPDGQSDSYELDPRQHSYKVFRGLLGRTIKSAVCVHKDSWTERGERYMRVYLAV</sequence>
<organism evidence="1 2">
    <name type="scientific">Kribbibacterium absianum</name>
    <dbReference type="NCBI Taxonomy" id="3044210"/>
    <lineage>
        <taxon>Bacteria</taxon>
        <taxon>Bacillati</taxon>
        <taxon>Actinomycetota</taxon>
        <taxon>Coriobacteriia</taxon>
        <taxon>Coriobacteriales</taxon>
        <taxon>Kribbibacteriaceae</taxon>
        <taxon>Kribbibacterium</taxon>
    </lineage>
</organism>
<evidence type="ECO:0000313" key="2">
    <source>
        <dbReference type="Proteomes" id="UP001431693"/>
    </source>
</evidence>
<keyword evidence="2" id="KW-1185">Reference proteome</keyword>
<name>A0ABT6ZJ95_9ACTN</name>
<evidence type="ECO:0008006" key="3">
    <source>
        <dbReference type="Google" id="ProtNLM"/>
    </source>
</evidence>
<proteinExistence type="predicted"/>
<accession>A0ABT6ZJ95</accession>
<dbReference type="RefSeq" id="WP_283712513.1">
    <property type="nucleotide sequence ID" value="NZ_JASJEW010000001.1"/>
</dbReference>
<reference evidence="1" key="1">
    <citation type="submission" date="2023-05" db="EMBL/GenBank/DDBJ databases">
        <title>[olsenella] sp. nov., isolated from a pig farm feces dump.</title>
        <authorList>
            <person name="Chang Y.-H."/>
        </authorList>
    </citation>
    <scope>NUCLEOTIDE SEQUENCE</scope>
    <source>
        <strain evidence="1">YH-ols2217</strain>
    </source>
</reference>
<gene>
    <name evidence="1" type="ORF">QJ043_02100</name>
</gene>
<dbReference type="Proteomes" id="UP001431693">
    <property type="component" value="Unassembled WGS sequence"/>
</dbReference>
<dbReference type="EMBL" id="JASJEX010000001">
    <property type="protein sequence ID" value="MDJ1128874.1"/>
    <property type="molecule type" value="Genomic_DNA"/>
</dbReference>